<dbReference type="Gene3D" id="1.10.8.270">
    <property type="entry name" value="putative rabgap domain of human tbc1 domain family member 14 like domains"/>
    <property type="match status" value="1"/>
</dbReference>
<feature type="region of interest" description="Disordered" evidence="1">
    <location>
        <begin position="181"/>
        <end position="205"/>
    </location>
</feature>
<feature type="compositionally biased region" description="Low complexity" evidence="1">
    <location>
        <begin position="218"/>
        <end position="239"/>
    </location>
</feature>
<dbReference type="SMART" id="SM00164">
    <property type="entry name" value="TBC"/>
    <property type="match status" value="1"/>
</dbReference>
<dbReference type="GeneID" id="25263167"/>
<dbReference type="InterPro" id="IPR050302">
    <property type="entry name" value="Rab_GAP_TBC_domain"/>
</dbReference>
<feature type="compositionally biased region" description="Low complexity" evidence="1">
    <location>
        <begin position="60"/>
        <end position="77"/>
    </location>
</feature>
<feature type="region of interest" description="Disordered" evidence="1">
    <location>
        <begin position="218"/>
        <end position="240"/>
    </location>
</feature>
<sequence length="659" mass="71843">MAEAVAAERLSSVPSPSPNAAGASHAASPNPSPKLRPLLLASKSSSPVATSLPPPPPQSKPDLPRSSCATTAASFASPQREPLTEGGALLLSPAPSYENPSEQWAIPADSEGALVRKTYAYFDKEGISGDGFVEGNEFTRQKCQVYPWERLRKASARHSAPRPSQLGAGSVWREGKLEVGLTHPDDRHHSTQSSALSAPATGEEDLAELASATSATTLEPAAEGTGGEEVPVTASSAEEVSSEGYDELINRIDRYGFFSSNLSTRIAQGRVVVLHSAPFKKLPKVRSARRVTSSPLATSGLDAFAADEEVNAAQKAAEVGFSKRNSAESQLRKKELGRIAKWEKMLVPIKSVDEPATRFKLSANTNARKVRRRVFKGIPDRWRAAVWEALIRQQVETLKGKGWQQSSQATSKLHSFAQAMHLPSSHDVQIDLDVPRTINGHILFHTRYGLGQRNLFRVLHTFSLLCDACAYCQGMGPIAATFLCYLLPEQAYTSMVGLHDAYGLHKVFKPGFPGLVELFYVQRQLMQAFMPDVLAKLDGHMITTSSYATKWYITLFNSVVPFDTQLRIWDAFLLEGPSVLVIVALAILWAYRVQLSDPCCSFEHTLGSLSSYFIPENDDVLMAWVGEVLQQSAVKEAIQIARSDWAKLEAEGRAGDVTL</sequence>
<keyword evidence="4" id="KW-1185">Reference proteome</keyword>
<accession>A0A066W5K7</accession>
<dbReference type="Pfam" id="PF00566">
    <property type="entry name" value="RabGAP-TBC"/>
    <property type="match status" value="1"/>
</dbReference>
<dbReference type="GO" id="GO:0005096">
    <property type="term" value="F:GTPase activator activity"/>
    <property type="evidence" value="ECO:0007669"/>
    <property type="project" value="TreeGrafter"/>
</dbReference>
<proteinExistence type="predicted"/>
<dbReference type="PROSITE" id="PS50086">
    <property type="entry name" value="TBC_RABGAP"/>
    <property type="match status" value="1"/>
</dbReference>
<reference evidence="3 4" key="1">
    <citation type="submission" date="2014-05" db="EMBL/GenBank/DDBJ databases">
        <title>Draft genome sequence of a rare smut relative, Tilletiaria anomala UBC 951.</title>
        <authorList>
            <consortium name="DOE Joint Genome Institute"/>
            <person name="Toome M."/>
            <person name="Kuo A."/>
            <person name="Henrissat B."/>
            <person name="Lipzen A."/>
            <person name="Tritt A."/>
            <person name="Yoshinaga Y."/>
            <person name="Zane M."/>
            <person name="Barry K."/>
            <person name="Grigoriev I.V."/>
            <person name="Spatafora J.W."/>
            <person name="Aimea M.C."/>
        </authorList>
    </citation>
    <scope>NUCLEOTIDE SEQUENCE [LARGE SCALE GENOMIC DNA]</scope>
    <source>
        <strain evidence="3 4">UBC 951</strain>
    </source>
</reference>
<evidence type="ECO:0000256" key="1">
    <source>
        <dbReference type="SAM" id="MobiDB-lite"/>
    </source>
</evidence>
<dbReference type="RefSeq" id="XP_013244335.1">
    <property type="nucleotide sequence ID" value="XM_013388881.1"/>
</dbReference>
<dbReference type="STRING" id="1037660.A0A066W5K7"/>
<dbReference type="EMBL" id="JMSN01000022">
    <property type="protein sequence ID" value="KDN49252.1"/>
    <property type="molecule type" value="Genomic_DNA"/>
</dbReference>
<dbReference type="SUPFAM" id="SSF47923">
    <property type="entry name" value="Ypt/Rab-GAP domain of gyp1p"/>
    <property type="match status" value="2"/>
</dbReference>
<dbReference type="InterPro" id="IPR000195">
    <property type="entry name" value="Rab-GAP-TBC_dom"/>
</dbReference>
<evidence type="ECO:0000259" key="2">
    <source>
        <dbReference type="PROSITE" id="PS50086"/>
    </source>
</evidence>
<dbReference type="PANTHER" id="PTHR47219">
    <property type="entry name" value="RAB GTPASE-ACTIVATING PROTEIN 1-LIKE"/>
    <property type="match status" value="1"/>
</dbReference>
<dbReference type="InterPro" id="IPR035969">
    <property type="entry name" value="Rab-GAP_TBC_sf"/>
</dbReference>
<gene>
    <name evidence="3" type="ORF">K437DRAFT_245337</name>
</gene>
<comment type="caution">
    <text evidence="3">The sequence shown here is derived from an EMBL/GenBank/DDBJ whole genome shotgun (WGS) entry which is preliminary data.</text>
</comment>
<dbReference type="OrthoDB" id="294251at2759"/>
<feature type="region of interest" description="Disordered" evidence="1">
    <location>
        <begin position="1"/>
        <end position="109"/>
    </location>
</feature>
<dbReference type="FunCoup" id="A0A066W5K7">
    <property type="interactions" value="1"/>
</dbReference>
<protein>
    <submittedName>
        <fullName evidence="3">RabGAP/TBC</fullName>
    </submittedName>
</protein>
<dbReference type="Gene3D" id="1.10.472.80">
    <property type="entry name" value="Ypt/Rab-GAP domain of gyp1p, domain 3"/>
    <property type="match status" value="1"/>
</dbReference>
<dbReference type="AlphaFoldDB" id="A0A066W5K7"/>
<evidence type="ECO:0000313" key="3">
    <source>
        <dbReference type="EMBL" id="KDN49252.1"/>
    </source>
</evidence>
<dbReference type="HOGENOM" id="CLU_014848_0_0_1"/>
<organism evidence="3 4">
    <name type="scientific">Tilletiaria anomala (strain ATCC 24038 / CBS 436.72 / UBC 951)</name>
    <dbReference type="NCBI Taxonomy" id="1037660"/>
    <lineage>
        <taxon>Eukaryota</taxon>
        <taxon>Fungi</taxon>
        <taxon>Dikarya</taxon>
        <taxon>Basidiomycota</taxon>
        <taxon>Ustilaginomycotina</taxon>
        <taxon>Exobasidiomycetes</taxon>
        <taxon>Georgefischeriales</taxon>
        <taxon>Tilletiariaceae</taxon>
        <taxon>Tilletiaria</taxon>
    </lineage>
</organism>
<feature type="domain" description="Rab-GAP TBC" evidence="2">
    <location>
        <begin position="377"/>
        <end position="576"/>
    </location>
</feature>
<dbReference type="OMA" id="IPEWHAN"/>
<dbReference type="PANTHER" id="PTHR47219:SF9">
    <property type="entry name" value="GTPASE ACTIVATING PROTEIN AND CENTROSOME-ASSOCIATED, ISOFORM B"/>
    <property type="match status" value="1"/>
</dbReference>
<dbReference type="GO" id="GO:0031267">
    <property type="term" value="F:small GTPase binding"/>
    <property type="evidence" value="ECO:0007669"/>
    <property type="project" value="TreeGrafter"/>
</dbReference>
<name>A0A066W5K7_TILAU</name>
<dbReference type="Proteomes" id="UP000027361">
    <property type="component" value="Unassembled WGS sequence"/>
</dbReference>
<evidence type="ECO:0000313" key="4">
    <source>
        <dbReference type="Proteomes" id="UP000027361"/>
    </source>
</evidence>
<dbReference type="InParanoid" id="A0A066W5K7"/>